<keyword evidence="4" id="KW-1133">Transmembrane helix</keyword>
<keyword evidence="3" id="KW-0902">Two-component regulatory system</keyword>
<dbReference type="AlphaFoldDB" id="A0A6M4GWL0"/>
<evidence type="ECO:0000259" key="5">
    <source>
        <dbReference type="PROSITE" id="PS50109"/>
    </source>
</evidence>
<sequence length="971" mass="105290">MPVWPIEADRTLVQLHHEAWGVHDGAPTAVNMMAQTDDGFLWFATATGVVRFDGVRFESYGARGASLPRNPAHSILALPSNGLLVGWFWGGASLVRNGDVTHWSEKDGYPPGTTYQFLRDSDGGLWAATSTALARFDGKRWQRVGAEMNFAGLHAYALFLDRDGTVGALTETTLMLLPRGAAAFRETGGTHSSGAPMARARDDKYYFSLGTSIRSFTNLAHYDRPDNPVLLAGLPDSDYRHLLLDRDGGLWFSTNTGIARVPQPGGKDPRVEYHETLGGLEHDYSALLEDRDGSIWVANGQGIERFRSGAIVPPTGLMATRWPAMIPDTSGGLWFAGWKSTLRHVAADGTARTVKSLRGSSAYVEPGGAMWFASGEITGIAPELLRYEGGRFETIALPGELGLGVDLQAIVVDADGGLWISVVRRGVFRREGTTWSRVAGLPDGGRRTAVVMAADASGNVWLGYREGQVAQYARGKVRIYGSADGVDLGVVSAIHEGDGRLWIGGDRGVATFDRDTFRTIATAAPDAVAGITGIVETRGGDLWLHGVGGVARMRAAEVQRALKDPAHRPEVRVFSEQDGLRGNRALVRPLPTLVKGSDERLWIATTRGVFSLDPRRLVGDDVPPTVVINSAVAAGDRFVAPASLELPAGTTSLEFDYTVPNSAAPRRVRFRHRLVGLDDDWREAGPRRQAFYTNLGPGSYRFQVTAASEDGLWSEPGASVAFDIAPAWYQTRLFAVLCVATGLFLLWLLYRLRMAQVAARIRSRLEAQLIERERIARELHDTLLQSTQGLILHIQSAATKMAPGEAPREQLEAALEHANDVVAEGRNRVLDLRIAGGQGDVRTILQEIAAATPFDPRIPVHINVQGKVRTVHPLVLAEIKQIASEALFNIARHAQARSVEVTVTFALRELRIRIHDDGIGIAEELLSAGSKPGHFGLSGMRERAQNIGGTFSIESRPGKGTDVMLTLPATD</sequence>
<dbReference type="Pfam" id="PF02518">
    <property type="entry name" value="HATPase_c"/>
    <property type="match status" value="1"/>
</dbReference>
<keyword evidence="4" id="KW-0812">Transmembrane</keyword>
<feature type="transmembrane region" description="Helical" evidence="4">
    <location>
        <begin position="733"/>
        <end position="752"/>
    </location>
</feature>
<dbReference type="InterPro" id="IPR036890">
    <property type="entry name" value="HATPase_C_sf"/>
</dbReference>
<dbReference type="InterPro" id="IPR011712">
    <property type="entry name" value="Sig_transdc_His_kin_sub3_dim/P"/>
</dbReference>
<dbReference type="Gene3D" id="2.130.10.10">
    <property type="entry name" value="YVTN repeat-like/Quinoprotein amine dehydrogenase"/>
    <property type="match status" value="3"/>
</dbReference>
<keyword evidence="2" id="KW-0418">Kinase</keyword>
<dbReference type="Gene3D" id="3.30.565.10">
    <property type="entry name" value="Histidine kinase-like ATPase, C-terminal domain"/>
    <property type="match status" value="1"/>
</dbReference>
<dbReference type="GO" id="GO:0000155">
    <property type="term" value="F:phosphorelay sensor kinase activity"/>
    <property type="evidence" value="ECO:0007669"/>
    <property type="project" value="InterPro"/>
</dbReference>
<dbReference type="GO" id="GO:0046983">
    <property type="term" value="F:protein dimerization activity"/>
    <property type="evidence" value="ECO:0007669"/>
    <property type="project" value="InterPro"/>
</dbReference>
<dbReference type="InterPro" id="IPR005467">
    <property type="entry name" value="His_kinase_dom"/>
</dbReference>
<evidence type="ECO:0000313" key="7">
    <source>
        <dbReference type="Proteomes" id="UP000501534"/>
    </source>
</evidence>
<dbReference type="KEGG" id="uru:DSM104443_02331"/>
<dbReference type="CDD" id="cd16917">
    <property type="entry name" value="HATPase_UhpB-NarQ-NarX-like"/>
    <property type="match status" value="1"/>
</dbReference>
<dbReference type="SUPFAM" id="SSF55874">
    <property type="entry name" value="ATPase domain of HSP90 chaperone/DNA topoisomerase II/histidine kinase"/>
    <property type="match status" value="1"/>
</dbReference>
<evidence type="ECO:0000256" key="3">
    <source>
        <dbReference type="ARBA" id="ARBA00023012"/>
    </source>
</evidence>
<protein>
    <recommendedName>
        <fullName evidence="5">Histidine kinase domain-containing protein</fullName>
    </recommendedName>
</protein>
<dbReference type="Pfam" id="PF07494">
    <property type="entry name" value="Reg_prop"/>
    <property type="match status" value="1"/>
</dbReference>
<gene>
    <name evidence="6" type="ORF">DSM104443_02331</name>
</gene>
<keyword evidence="1" id="KW-0808">Transferase</keyword>
<evidence type="ECO:0000256" key="1">
    <source>
        <dbReference type="ARBA" id="ARBA00022679"/>
    </source>
</evidence>
<reference evidence="6 7" key="1">
    <citation type="submission" date="2020-04" db="EMBL/GenBank/DDBJ databases">
        <title>Usitatibacter rugosus gen. nov., sp. nov. and Usitatibacter palustris sp. nov., novel members of Usitatibacteraceae fam. nov. within the order Nitrosomonadales isolated from soil.</title>
        <authorList>
            <person name="Huber K.J."/>
            <person name="Neumann-Schaal M."/>
            <person name="Geppert A."/>
            <person name="Luckner M."/>
            <person name="Wanner G."/>
            <person name="Overmann J."/>
        </authorList>
    </citation>
    <scope>NUCLEOTIDE SEQUENCE [LARGE SCALE GENOMIC DNA]</scope>
    <source>
        <strain evidence="6 7">0125_3</strain>
    </source>
</reference>
<dbReference type="InterPro" id="IPR013783">
    <property type="entry name" value="Ig-like_fold"/>
</dbReference>
<proteinExistence type="predicted"/>
<dbReference type="PANTHER" id="PTHR24421">
    <property type="entry name" value="NITRATE/NITRITE SENSOR PROTEIN NARX-RELATED"/>
    <property type="match status" value="1"/>
</dbReference>
<dbReference type="InterPro" id="IPR011123">
    <property type="entry name" value="Y_Y_Y"/>
</dbReference>
<dbReference type="GO" id="GO:0016020">
    <property type="term" value="C:membrane"/>
    <property type="evidence" value="ECO:0007669"/>
    <property type="project" value="InterPro"/>
</dbReference>
<dbReference type="InterPro" id="IPR015943">
    <property type="entry name" value="WD40/YVTN_repeat-like_dom_sf"/>
</dbReference>
<dbReference type="Pfam" id="PF07495">
    <property type="entry name" value="Y_Y_Y"/>
    <property type="match status" value="1"/>
</dbReference>
<name>A0A6M4GWL0_9PROT</name>
<dbReference type="SUPFAM" id="SSF63829">
    <property type="entry name" value="Calcium-dependent phosphotriesterase"/>
    <property type="match status" value="2"/>
</dbReference>
<feature type="domain" description="Histidine kinase" evidence="5">
    <location>
        <begin position="878"/>
        <end position="971"/>
    </location>
</feature>
<dbReference type="PROSITE" id="PS50109">
    <property type="entry name" value="HIS_KIN"/>
    <property type="match status" value="1"/>
</dbReference>
<keyword evidence="7" id="KW-1185">Reference proteome</keyword>
<dbReference type="PANTHER" id="PTHR24421:SF62">
    <property type="entry name" value="SENSORY TRANSDUCTION HISTIDINE KINASE"/>
    <property type="match status" value="1"/>
</dbReference>
<dbReference type="Pfam" id="PF07730">
    <property type="entry name" value="HisKA_3"/>
    <property type="match status" value="1"/>
</dbReference>
<accession>A0A6M4GWL0</accession>
<dbReference type="InterPro" id="IPR011110">
    <property type="entry name" value="Reg_prop"/>
</dbReference>
<evidence type="ECO:0000256" key="4">
    <source>
        <dbReference type="SAM" id="Phobius"/>
    </source>
</evidence>
<evidence type="ECO:0000256" key="2">
    <source>
        <dbReference type="ARBA" id="ARBA00022777"/>
    </source>
</evidence>
<organism evidence="6 7">
    <name type="scientific">Usitatibacter rugosus</name>
    <dbReference type="NCBI Taxonomy" id="2732067"/>
    <lineage>
        <taxon>Bacteria</taxon>
        <taxon>Pseudomonadati</taxon>
        <taxon>Pseudomonadota</taxon>
        <taxon>Betaproteobacteria</taxon>
        <taxon>Nitrosomonadales</taxon>
        <taxon>Usitatibacteraceae</taxon>
        <taxon>Usitatibacter</taxon>
    </lineage>
</organism>
<dbReference type="Gene3D" id="2.60.40.10">
    <property type="entry name" value="Immunoglobulins"/>
    <property type="match status" value="1"/>
</dbReference>
<dbReference type="SMART" id="SM00387">
    <property type="entry name" value="HATPase_c"/>
    <property type="match status" value="1"/>
</dbReference>
<evidence type="ECO:0000313" key="6">
    <source>
        <dbReference type="EMBL" id="QJR11258.1"/>
    </source>
</evidence>
<dbReference type="InterPro" id="IPR003594">
    <property type="entry name" value="HATPase_dom"/>
</dbReference>
<dbReference type="Gene3D" id="1.20.5.1930">
    <property type="match status" value="1"/>
</dbReference>
<dbReference type="Proteomes" id="UP000501534">
    <property type="component" value="Chromosome"/>
</dbReference>
<keyword evidence="4" id="KW-0472">Membrane</keyword>
<dbReference type="InterPro" id="IPR050482">
    <property type="entry name" value="Sensor_HK_TwoCompSys"/>
</dbReference>
<dbReference type="EMBL" id="CP053069">
    <property type="protein sequence ID" value="QJR11258.1"/>
    <property type="molecule type" value="Genomic_DNA"/>
</dbReference>